<dbReference type="GO" id="GO:0005524">
    <property type="term" value="F:ATP binding"/>
    <property type="evidence" value="ECO:0007669"/>
    <property type="project" value="UniProtKB-UniRule"/>
</dbReference>
<keyword evidence="6 8" id="KW-0067">ATP-binding</keyword>
<evidence type="ECO:0000259" key="9">
    <source>
        <dbReference type="PROSITE" id="PS50127"/>
    </source>
</evidence>
<keyword evidence="4 8" id="KW-0547">Nucleotide-binding</keyword>
<dbReference type="PANTHER" id="PTHR24068">
    <property type="entry name" value="UBIQUITIN-CONJUGATING ENZYME E2"/>
    <property type="match status" value="1"/>
</dbReference>
<dbReference type="AlphaFoldDB" id="A0AAW0L927"/>
<dbReference type="InterPro" id="IPR023313">
    <property type="entry name" value="UBQ-conjugating_AS"/>
</dbReference>
<gene>
    <name evidence="10" type="primary">UBC11_1</name>
    <name evidence="10" type="ORF">CFP56_006357</name>
</gene>
<evidence type="ECO:0000313" key="11">
    <source>
        <dbReference type="Proteomes" id="UP000237347"/>
    </source>
</evidence>
<dbReference type="GO" id="GO:0061631">
    <property type="term" value="F:ubiquitin conjugating enzyme activity"/>
    <property type="evidence" value="ECO:0007669"/>
    <property type="project" value="UniProtKB-EC"/>
</dbReference>
<comment type="catalytic activity">
    <reaction evidence="1">
        <text>S-ubiquitinyl-[E1 ubiquitin-activating enzyme]-L-cysteine + [E2 ubiquitin-conjugating enzyme]-L-cysteine = [E1 ubiquitin-activating enzyme]-L-cysteine + S-ubiquitinyl-[E2 ubiquitin-conjugating enzyme]-L-cysteine.</text>
        <dbReference type="EC" id="2.3.2.23"/>
    </reaction>
</comment>
<evidence type="ECO:0000256" key="6">
    <source>
        <dbReference type="ARBA" id="ARBA00022840"/>
    </source>
</evidence>
<evidence type="ECO:0000256" key="7">
    <source>
        <dbReference type="PROSITE-ProRule" id="PRU10133"/>
    </source>
</evidence>
<dbReference type="FunFam" id="3.10.110.10:FF:000101">
    <property type="entry name" value="Ubiquitin-conjugating enzyme E2 D2"/>
    <property type="match status" value="1"/>
</dbReference>
<evidence type="ECO:0000256" key="8">
    <source>
        <dbReference type="RuleBase" id="RU362109"/>
    </source>
</evidence>
<keyword evidence="5 8" id="KW-0833">Ubl conjugation pathway</keyword>
<dbReference type="PROSITE" id="PS00183">
    <property type="entry name" value="UBC_1"/>
    <property type="match status" value="1"/>
</dbReference>
<dbReference type="Proteomes" id="UP000237347">
    <property type="component" value="Unassembled WGS sequence"/>
</dbReference>
<protein>
    <submittedName>
        <fullName evidence="10">Ubiquitin-conjugating enzyme e2 11</fullName>
    </submittedName>
</protein>
<dbReference type="PROSITE" id="PS50127">
    <property type="entry name" value="UBC_2"/>
    <property type="match status" value="1"/>
</dbReference>
<dbReference type="Gene3D" id="3.10.110.10">
    <property type="entry name" value="Ubiquitin Conjugating Enzyme"/>
    <property type="match status" value="1"/>
</dbReference>
<dbReference type="SMART" id="SM00212">
    <property type="entry name" value="UBCc"/>
    <property type="match status" value="1"/>
</dbReference>
<accession>A0AAW0L927</accession>
<comment type="caution">
    <text evidence="10">The sequence shown here is derived from an EMBL/GenBank/DDBJ whole genome shotgun (WGS) entry which is preliminary data.</text>
</comment>
<comment type="similarity">
    <text evidence="8">Belongs to the ubiquitin-conjugating enzyme family.</text>
</comment>
<evidence type="ECO:0000256" key="3">
    <source>
        <dbReference type="ARBA" id="ARBA00022679"/>
    </source>
</evidence>
<dbReference type="InterPro" id="IPR016135">
    <property type="entry name" value="UBQ-conjugating_enzyme/RWD"/>
</dbReference>
<dbReference type="InterPro" id="IPR000608">
    <property type="entry name" value="UBC"/>
</dbReference>
<evidence type="ECO:0000256" key="4">
    <source>
        <dbReference type="ARBA" id="ARBA00022741"/>
    </source>
</evidence>
<evidence type="ECO:0000256" key="1">
    <source>
        <dbReference type="ARBA" id="ARBA00000485"/>
    </source>
</evidence>
<dbReference type="Pfam" id="PF00179">
    <property type="entry name" value="UQ_con"/>
    <property type="match status" value="1"/>
</dbReference>
<reference evidence="10 11" key="1">
    <citation type="journal article" date="2018" name="Sci. Data">
        <title>The draft genome sequence of cork oak.</title>
        <authorList>
            <person name="Ramos A.M."/>
            <person name="Usie A."/>
            <person name="Barbosa P."/>
            <person name="Barros P.M."/>
            <person name="Capote T."/>
            <person name="Chaves I."/>
            <person name="Simoes F."/>
            <person name="Abreu I."/>
            <person name="Carrasquinho I."/>
            <person name="Faro C."/>
            <person name="Guimaraes J.B."/>
            <person name="Mendonca D."/>
            <person name="Nobrega F."/>
            <person name="Rodrigues L."/>
            <person name="Saibo N.J.M."/>
            <person name="Varela M.C."/>
            <person name="Egas C."/>
            <person name="Matos J."/>
            <person name="Miguel C.M."/>
            <person name="Oliveira M.M."/>
            <person name="Ricardo C.P."/>
            <person name="Goncalves S."/>
        </authorList>
    </citation>
    <scope>NUCLEOTIDE SEQUENCE [LARGE SCALE GENOMIC DNA]</scope>
    <source>
        <strain evidence="11">cv. HL8</strain>
    </source>
</reference>
<dbReference type="SUPFAM" id="SSF54495">
    <property type="entry name" value="UBC-like"/>
    <property type="match status" value="1"/>
</dbReference>
<organism evidence="10 11">
    <name type="scientific">Quercus suber</name>
    <name type="common">Cork oak</name>
    <dbReference type="NCBI Taxonomy" id="58331"/>
    <lineage>
        <taxon>Eukaryota</taxon>
        <taxon>Viridiplantae</taxon>
        <taxon>Streptophyta</taxon>
        <taxon>Embryophyta</taxon>
        <taxon>Tracheophyta</taxon>
        <taxon>Spermatophyta</taxon>
        <taxon>Magnoliopsida</taxon>
        <taxon>eudicotyledons</taxon>
        <taxon>Gunneridae</taxon>
        <taxon>Pentapetalae</taxon>
        <taxon>rosids</taxon>
        <taxon>fabids</taxon>
        <taxon>Fagales</taxon>
        <taxon>Fagaceae</taxon>
        <taxon>Quercus</taxon>
    </lineage>
</organism>
<name>A0AAW0L927_QUESU</name>
<keyword evidence="11" id="KW-1185">Reference proteome</keyword>
<feature type="active site" description="Glycyl thioester intermediate" evidence="7">
    <location>
        <position position="63"/>
    </location>
</feature>
<evidence type="ECO:0000256" key="5">
    <source>
        <dbReference type="ARBA" id="ARBA00022786"/>
    </source>
</evidence>
<feature type="domain" description="UBC core" evidence="9">
    <location>
        <begin position="1"/>
        <end position="125"/>
    </location>
</feature>
<comment type="pathway">
    <text evidence="2">Protein modification; protein ubiquitination.</text>
</comment>
<dbReference type="EMBL" id="PKMF04000137">
    <property type="protein sequence ID" value="KAK7847720.1"/>
    <property type="molecule type" value="Genomic_DNA"/>
</dbReference>
<sequence length="144" mass="16074">MGPVNDNIWFWQAVIMGCPESPYAGGVFRVLLNFSPEDPYGPPKVSFKTKVFHPNIDSDGTICLDILKDKWIPDLSISAVLLSIKSLLADPNIDNPLVPEIAHLYKTDRPKYEAIARSWTQKSELDLQNILQYISVLGFASLAV</sequence>
<evidence type="ECO:0000256" key="2">
    <source>
        <dbReference type="ARBA" id="ARBA00004906"/>
    </source>
</evidence>
<keyword evidence="3" id="KW-0808">Transferase</keyword>
<proteinExistence type="inferred from homology"/>
<evidence type="ECO:0000313" key="10">
    <source>
        <dbReference type="EMBL" id="KAK7847720.1"/>
    </source>
</evidence>